<dbReference type="CDD" id="cd16913">
    <property type="entry name" value="YkuD_like"/>
    <property type="match status" value="1"/>
</dbReference>
<dbReference type="PROSITE" id="PS52029">
    <property type="entry name" value="LD_TPASE"/>
    <property type="match status" value="1"/>
</dbReference>
<name>A0A1F5S185_9BACT</name>
<dbReference type="GO" id="GO:0071555">
    <property type="term" value="P:cell wall organization"/>
    <property type="evidence" value="ECO:0007669"/>
    <property type="project" value="UniProtKB-UniRule"/>
</dbReference>
<keyword evidence="3" id="KW-0964">Secreted</keyword>
<accession>A0A1F5S185</accession>
<evidence type="ECO:0000256" key="3">
    <source>
        <dbReference type="ARBA" id="ARBA00022525"/>
    </source>
</evidence>
<dbReference type="GO" id="GO:0071972">
    <property type="term" value="F:peptidoglycan L,D-transpeptidase activity"/>
    <property type="evidence" value="ECO:0007669"/>
    <property type="project" value="TreeGrafter"/>
</dbReference>
<dbReference type="UniPathway" id="UPA00219"/>
<dbReference type="GO" id="GO:0016740">
    <property type="term" value="F:transferase activity"/>
    <property type="evidence" value="ECO:0007669"/>
    <property type="project" value="UniProtKB-KW"/>
</dbReference>
<feature type="domain" description="L,D-TPase catalytic" evidence="12">
    <location>
        <begin position="134"/>
        <end position="259"/>
    </location>
</feature>
<evidence type="ECO:0000313" key="14">
    <source>
        <dbReference type="Proteomes" id="UP000178323"/>
    </source>
</evidence>
<dbReference type="STRING" id="1797985.A2Y83_01485"/>
<evidence type="ECO:0000256" key="1">
    <source>
        <dbReference type="ARBA" id="ARBA00004613"/>
    </source>
</evidence>
<dbReference type="EMBL" id="MFFS01000088">
    <property type="protein sequence ID" value="OGF20406.1"/>
    <property type="molecule type" value="Genomic_DNA"/>
</dbReference>
<keyword evidence="4" id="KW-0808">Transferase</keyword>
<evidence type="ECO:0000256" key="6">
    <source>
        <dbReference type="ARBA" id="ARBA00022837"/>
    </source>
</evidence>
<evidence type="ECO:0000256" key="4">
    <source>
        <dbReference type="ARBA" id="ARBA00022679"/>
    </source>
</evidence>
<dbReference type="PROSITE" id="PS00018">
    <property type="entry name" value="EF_HAND_1"/>
    <property type="match status" value="1"/>
</dbReference>
<dbReference type="GO" id="GO:0005509">
    <property type="term" value="F:calcium ion binding"/>
    <property type="evidence" value="ECO:0007669"/>
    <property type="project" value="InterPro"/>
</dbReference>
<dbReference type="InterPro" id="IPR038063">
    <property type="entry name" value="Transpep_catalytic_dom"/>
</dbReference>
<evidence type="ECO:0000256" key="9">
    <source>
        <dbReference type="ARBA" id="ARBA00023316"/>
    </source>
</evidence>
<comment type="pathway">
    <text evidence="2 10">Cell wall biogenesis; peptidoglycan biosynthesis.</text>
</comment>
<sequence length="259" mass="28782">MSIKTAKHILYALAFMAIIGLPVLAEKAKDTDNDGILDNDEIEVYYTNPEKKDTDADGYSDWHELNSGYSPHNPEPVKLEANDQDSDGLFDRMELNFHTSIVDPDTDDDGLSDGAEIRAGFDPLDNNPEARLEKRIEIDTENQKLSYFLGGVRMEKFIVSTGLPSMPTPKGAFEIDGKSKRAWSARYGLWMPFWMSLNQGKFGIHELPEWPASAGRPGGYKEGANHLGKPASHGCIRLGVGDAKILYDWAELGTEVVIY</sequence>
<feature type="signal peptide" evidence="11">
    <location>
        <begin position="1"/>
        <end position="25"/>
    </location>
</feature>
<dbReference type="Pfam" id="PF18884">
    <property type="entry name" value="TSP3_bac"/>
    <property type="match status" value="2"/>
</dbReference>
<dbReference type="PANTHER" id="PTHR30582:SF2">
    <property type="entry name" value="L,D-TRANSPEPTIDASE YCIB-RELATED"/>
    <property type="match status" value="1"/>
</dbReference>
<dbReference type="Proteomes" id="UP000178323">
    <property type="component" value="Unassembled WGS sequence"/>
</dbReference>
<evidence type="ECO:0000256" key="11">
    <source>
        <dbReference type="SAM" id="SignalP"/>
    </source>
</evidence>
<dbReference type="AlphaFoldDB" id="A0A1F5S185"/>
<dbReference type="InterPro" id="IPR018247">
    <property type="entry name" value="EF_Hand_1_Ca_BS"/>
</dbReference>
<dbReference type="GO" id="GO:0018104">
    <property type="term" value="P:peptidoglycan-protein cross-linking"/>
    <property type="evidence" value="ECO:0007669"/>
    <property type="project" value="TreeGrafter"/>
</dbReference>
<dbReference type="PANTHER" id="PTHR30582">
    <property type="entry name" value="L,D-TRANSPEPTIDASE"/>
    <property type="match status" value="1"/>
</dbReference>
<dbReference type="SUPFAM" id="SSF141523">
    <property type="entry name" value="L,D-transpeptidase catalytic domain-like"/>
    <property type="match status" value="1"/>
</dbReference>
<reference evidence="13 14" key="1">
    <citation type="journal article" date="2016" name="Nat. Commun.">
        <title>Thousands of microbial genomes shed light on interconnected biogeochemical processes in an aquifer system.</title>
        <authorList>
            <person name="Anantharaman K."/>
            <person name="Brown C.T."/>
            <person name="Hug L.A."/>
            <person name="Sharon I."/>
            <person name="Castelle C.J."/>
            <person name="Probst A.J."/>
            <person name="Thomas B.C."/>
            <person name="Singh A."/>
            <person name="Wilkins M.J."/>
            <person name="Karaoz U."/>
            <person name="Brodie E.L."/>
            <person name="Williams K.H."/>
            <person name="Hubbard S.S."/>
            <person name="Banfield J.F."/>
        </authorList>
    </citation>
    <scope>NUCLEOTIDE SEQUENCE [LARGE SCALE GENOMIC DNA]</scope>
</reference>
<evidence type="ECO:0000256" key="5">
    <source>
        <dbReference type="ARBA" id="ARBA00022729"/>
    </source>
</evidence>
<evidence type="ECO:0000259" key="12">
    <source>
        <dbReference type="PROSITE" id="PS52029"/>
    </source>
</evidence>
<dbReference type="Gene3D" id="4.10.1080.10">
    <property type="entry name" value="TSP type-3 repeat"/>
    <property type="match status" value="1"/>
</dbReference>
<keyword evidence="5 11" id="KW-0732">Signal</keyword>
<dbReference type="InterPro" id="IPR028974">
    <property type="entry name" value="TSP_type-3_rpt"/>
</dbReference>
<gene>
    <name evidence="13" type="ORF">A2Y83_01485</name>
</gene>
<dbReference type="Gene3D" id="2.40.440.10">
    <property type="entry name" value="L,D-transpeptidase catalytic domain-like"/>
    <property type="match status" value="1"/>
</dbReference>
<feature type="active site" description="Proton donor/acceptor" evidence="10">
    <location>
        <position position="205"/>
    </location>
</feature>
<evidence type="ECO:0000256" key="10">
    <source>
        <dbReference type="PROSITE-ProRule" id="PRU01373"/>
    </source>
</evidence>
<evidence type="ECO:0000256" key="8">
    <source>
        <dbReference type="ARBA" id="ARBA00022984"/>
    </source>
</evidence>
<comment type="caution">
    <text evidence="13">The sequence shown here is derived from an EMBL/GenBank/DDBJ whole genome shotgun (WGS) entry which is preliminary data.</text>
</comment>
<feature type="active site" description="Nucleophile" evidence="10">
    <location>
        <position position="235"/>
    </location>
</feature>
<keyword evidence="9 10" id="KW-0961">Cell wall biogenesis/degradation</keyword>
<dbReference type="InterPro" id="IPR005490">
    <property type="entry name" value="LD_TPept_cat_dom"/>
</dbReference>
<feature type="chain" id="PRO_5009521110" description="L,D-TPase catalytic domain-containing protein" evidence="11">
    <location>
        <begin position="26"/>
        <end position="259"/>
    </location>
</feature>
<organism evidence="13 14">
    <name type="scientific">Candidatus Falkowbacteria bacterium RBG_13_39_14</name>
    <dbReference type="NCBI Taxonomy" id="1797985"/>
    <lineage>
        <taxon>Bacteria</taxon>
        <taxon>Candidatus Falkowiibacteriota</taxon>
    </lineage>
</organism>
<keyword evidence="7 10" id="KW-0133">Cell shape</keyword>
<protein>
    <recommendedName>
        <fullName evidence="12">L,D-TPase catalytic domain-containing protein</fullName>
    </recommendedName>
</protein>
<dbReference type="InterPro" id="IPR050979">
    <property type="entry name" value="LD-transpeptidase"/>
</dbReference>
<keyword evidence="8 10" id="KW-0573">Peptidoglycan synthesis</keyword>
<comment type="subcellular location">
    <subcellularLocation>
        <location evidence="1">Secreted</location>
    </subcellularLocation>
</comment>
<dbReference type="GO" id="GO:0008360">
    <property type="term" value="P:regulation of cell shape"/>
    <property type="evidence" value="ECO:0007669"/>
    <property type="project" value="UniProtKB-UniRule"/>
</dbReference>
<evidence type="ECO:0000256" key="2">
    <source>
        <dbReference type="ARBA" id="ARBA00004752"/>
    </source>
</evidence>
<dbReference type="InterPro" id="IPR059100">
    <property type="entry name" value="TSP3_bac"/>
</dbReference>
<evidence type="ECO:0000256" key="7">
    <source>
        <dbReference type="ARBA" id="ARBA00022960"/>
    </source>
</evidence>
<dbReference type="GO" id="GO:0005576">
    <property type="term" value="C:extracellular region"/>
    <property type="evidence" value="ECO:0007669"/>
    <property type="project" value="TreeGrafter"/>
</dbReference>
<proteinExistence type="predicted"/>
<dbReference type="SUPFAM" id="SSF103647">
    <property type="entry name" value="TSP type-3 repeat"/>
    <property type="match status" value="1"/>
</dbReference>
<evidence type="ECO:0000313" key="13">
    <source>
        <dbReference type="EMBL" id="OGF20406.1"/>
    </source>
</evidence>
<keyword evidence="6" id="KW-0106">Calcium</keyword>
<dbReference type="Pfam" id="PF03734">
    <property type="entry name" value="YkuD"/>
    <property type="match status" value="1"/>
</dbReference>